<name>D0LQE2_HALO1</name>
<feature type="compositionally biased region" description="Basic and acidic residues" evidence="1">
    <location>
        <begin position="37"/>
        <end position="60"/>
    </location>
</feature>
<reference evidence="3 4" key="1">
    <citation type="journal article" date="2010" name="Stand. Genomic Sci.">
        <title>Complete genome sequence of Haliangium ochraceum type strain (SMP-2).</title>
        <authorList>
            <consortium name="US DOE Joint Genome Institute (JGI-PGF)"/>
            <person name="Ivanova N."/>
            <person name="Daum C."/>
            <person name="Lang E."/>
            <person name="Abt B."/>
            <person name="Kopitz M."/>
            <person name="Saunders E."/>
            <person name="Lapidus A."/>
            <person name="Lucas S."/>
            <person name="Glavina Del Rio T."/>
            <person name="Nolan M."/>
            <person name="Tice H."/>
            <person name="Copeland A."/>
            <person name="Cheng J.F."/>
            <person name="Chen F."/>
            <person name="Bruce D."/>
            <person name="Goodwin L."/>
            <person name="Pitluck S."/>
            <person name="Mavromatis K."/>
            <person name="Pati A."/>
            <person name="Mikhailova N."/>
            <person name="Chen A."/>
            <person name="Palaniappan K."/>
            <person name="Land M."/>
            <person name="Hauser L."/>
            <person name="Chang Y.J."/>
            <person name="Jeffries C.D."/>
            <person name="Detter J.C."/>
            <person name="Brettin T."/>
            <person name="Rohde M."/>
            <person name="Goker M."/>
            <person name="Bristow J."/>
            <person name="Markowitz V."/>
            <person name="Eisen J.A."/>
            <person name="Hugenholtz P."/>
            <person name="Kyrpides N.C."/>
            <person name="Klenk H.P."/>
        </authorList>
    </citation>
    <scope>NUCLEOTIDE SEQUENCE [LARGE SCALE GENOMIC DNA]</scope>
    <source>
        <strain evidence="4">DSM 14365 / CIP 107738 / JCM 11303 / AJ 13395 / SMP-2</strain>
    </source>
</reference>
<dbReference type="Pfam" id="PF04468">
    <property type="entry name" value="PSP1"/>
    <property type="match status" value="1"/>
</dbReference>
<evidence type="ECO:0000313" key="3">
    <source>
        <dbReference type="EMBL" id="ACY18951.1"/>
    </source>
</evidence>
<dbReference type="PANTHER" id="PTHR43830">
    <property type="entry name" value="PROTEIN PSP1"/>
    <property type="match status" value="1"/>
</dbReference>
<feature type="compositionally biased region" description="Low complexity" evidence="1">
    <location>
        <begin position="549"/>
        <end position="558"/>
    </location>
</feature>
<dbReference type="OrthoDB" id="9779344at2"/>
<dbReference type="RefSeq" id="WP_012831543.1">
    <property type="nucleotide sequence ID" value="NC_013440.1"/>
</dbReference>
<dbReference type="InterPro" id="IPR007557">
    <property type="entry name" value="PSP1_C"/>
</dbReference>
<dbReference type="eggNOG" id="COG1774">
    <property type="taxonomic scope" value="Bacteria"/>
</dbReference>
<dbReference type="Proteomes" id="UP000001880">
    <property type="component" value="Chromosome"/>
</dbReference>
<dbReference type="PANTHER" id="PTHR43830:SF3">
    <property type="entry name" value="PROTEIN PSP1"/>
    <property type="match status" value="1"/>
</dbReference>
<evidence type="ECO:0000259" key="2">
    <source>
        <dbReference type="PROSITE" id="PS51411"/>
    </source>
</evidence>
<dbReference type="GO" id="GO:0005737">
    <property type="term" value="C:cytoplasm"/>
    <property type="evidence" value="ECO:0007669"/>
    <property type="project" value="TreeGrafter"/>
</dbReference>
<gene>
    <name evidence="3" type="ordered locus">Hoch_6482</name>
</gene>
<feature type="compositionally biased region" description="Basic residues" evidence="1">
    <location>
        <begin position="61"/>
        <end position="70"/>
    </location>
</feature>
<dbReference type="PROSITE" id="PS51411">
    <property type="entry name" value="PSP1_C"/>
    <property type="match status" value="1"/>
</dbReference>
<feature type="domain" description="PSP1 C-terminal" evidence="2">
    <location>
        <begin position="293"/>
        <end position="378"/>
    </location>
</feature>
<feature type="compositionally biased region" description="Basic residues" evidence="1">
    <location>
        <begin position="15"/>
        <end position="24"/>
    </location>
</feature>
<feature type="compositionally biased region" description="Basic and acidic residues" evidence="1">
    <location>
        <begin position="131"/>
        <end position="160"/>
    </location>
</feature>
<feature type="compositionally biased region" description="Basic and acidic residues" evidence="1">
    <location>
        <begin position="511"/>
        <end position="548"/>
    </location>
</feature>
<sequence>MSEDSSSKSPDSSGRPRRRRRRRGGRADGGGASESGGRSESENRGGRSESENRGGDGDGKRGRRRRRRRGRGEGEGEGSSASASASASSAGAASESRDSGSSSGEGREGGRGRSRRTRTRRRGSGAAGEGGESRREGRESREGGERRGEARKESRDERAAARKRSGAAQESEAFERGDSGGEGGDGPDSGVEFEPLLPPGPPVSYDEPPEDEHDPSTWFLDQADDENPHDLGAPVHNIAGIKFSAAGRIFHYDAGDVHYERGEMVMVASERGMRMGTVAVSARRMSRPRGNLRSIVRRPNANDRRAAASNESRGAEALAVVQERVREQGLPMKVFRAEFPPSSKKVVVYFTAEERLDFRELVRDLSKRLRCRVEMRQTGVRDEAKLVGGIGSCGRELCCTTWLPEFVPVSIKMAKDQGLVLNPTKVSGQCGRLKCCLVYEQETYAALRKGLPKLGKRVVTEEGEEGRVVEVDVLHQRVRVAVGPGDFRVLNAGEVRPMFPSQKPRGGGPGDARDSRTRGRGKQGDGRDAAASAKPDDAAAKPDAESSAKPDAAAAKPEATAEDSAARGEAAATDTAASGAEAAPATETSAAETQDAPAAEVPAADAPAKVTAMPAQASAAPATADADAAAPADSGDAAAPDERSGD</sequence>
<feature type="region of interest" description="Disordered" evidence="1">
    <location>
        <begin position="1"/>
        <end position="232"/>
    </location>
</feature>
<evidence type="ECO:0000313" key="4">
    <source>
        <dbReference type="Proteomes" id="UP000001880"/>
    </source>
</evidence>
<feature type="compositionally biased region" description="Low complexity" evidence="1">
    <location>
        <begin position="78"/>
        <end position="104"/>
    </location>
</feature>
<dbReference type="KEGG" id="hoh:Hoch_6482"/>
<feature type="compositionally biased region" description="Low complexity" evidence="1">
    <location>
        <begin position="567"/>
        <end position="638"/>
    </location>
</feature>
<accession>D0LQE2</accession>
<organism evidence="3 4">
    <name type="scientific">Haliangium ochraceum (strain DSM 14365 / JCM 11303 / SMP-2)</name>
    <dbReference type="NCBI Taxonomy" id="502025"/>
    <lineage>
        <taxon>Bacteria</taxon>
        <taxon>Pseudomonadati</taxon>
        <taxon>Myxococcota</taxon>
        <taxon>Polyangia</taxon>
        <taxon>Haliangiales</taxon>
        <taxon>Kofleriaceae</taxon>
        <taxon>Haliangium</taxon>
    </lineage>
</organism>
<dbReference type="STRING" id="502025.Hoch_6482"/>
<dbReference type="InterPro" id="IPR047767">
    <property type="entry name" value="PSP1-like"/>
</dbReference>
<protein>
    <submittedName>
        <fullName evidence="3">PSP1 domain protein</fullName>
    </submittedName>
</protein>
<keyword evidence="4" id="KW-1185">Reference proteome</keyword>
<evidence type="ECO:0000256" key="1">
    <source>
        <dbReference type="SAM" id="MobiDB-lite"/>
    </source>
</evidence>
<dbReference type="NCBIfam" id="NF041131">
    <property type="entry name" value="RicT_YaaT_fam"/>
    <property type="match status" value="1"/>
</dbReference>
<proteinExistence type="predicted"/>
<feature type="compositionally biased region" description="Basic residues" evidence="1">
    <location>
        <begin position="112"/>
        <end position="123"/>
    </location>
</feature>
<dbReference type="EMBL" id="CP001804">
    <property type="protein sequence ID" value="ACY18951.1"/>
    <property type="molecule type" value="Genomic_DNA"/>
</dbReference>
<dbReference type="AlphaFoldDB" id="D0LQE2"/>
<feature type="region of interest" description="Disordered" evidence="1">
    <location>
        <begin position="493"/>
        <end position="646"/>
    </location>
</feature>
<dbReference type="HOGENOM" id="CLU_423763_0_0_7"/>